<dbReference type="EMBL" id="CAJJDO010000041">
    <property type="protein sequence ID" value="CAD8164625.1"/>
    <property type="molecule type" value="Genomic_DNA"/>
</dbReference>
<accession>A0A8S1UJJ0</accession>
<reference evidence="1" key="1">
    <citation type="submission" date="2021-01" db="EMBL/GenBank/DDBJ databases">
        <authorList>
            <consortium name="Genoscope - CEA"/>
            <person name="William W."/>
        </authorList>
    </citation>
    <scope>NUCLEOTIDE SEQUENCE</scope>
</reference>
<protein>
    <submittedName>
        <fullName evidence="1">Uncharacterized protein</fullName>
    </submittedName>
</protein>
<dbReference type="AlphaFoldDB" id="A0A8S1UJJ0"/>
<dbReference type="Proteomes" id="UP000689195">
    <property type="component" value="Unassembled WGS sequence"/>
</dbReference>
<organism evidence="1 2">
    <name type="scientific">Paramecium pentaurelia</name>
    <dbReference type="NCBI Taxonomy" id="43138"/>
    <lineage>
        <taxon>Eukaryota</taxon>
        <taxon>Sar</taxon>
        <taxon>Alveolata</taxon>
        <taxon>Ciliophora</taxon>
        <taxon>Intramacronucleata</taxon>
        <taxon>Oligohymenophorea</taxon>
        <taxon>Peniculida</taxon>
        <taxon>Parameciidae</taxon>
        <taxon>Paramecium</taxon>
    </lineage>
</organism>
<keyword evidence="2" id="KW-1185">Reference proteome</keyword>
<comment type="caution">
    <text evidence="1">The sequence shown here is derived from an EMBL/GenBank/DDBJ whole genome shotgun (WGS) entry which is preliminary data.</text>
</comment>
<proteinExistence type="predicted"/>
<evidence type="ECO:0000313" key="1">
    <source>
        <dbReference type="EMBL" id="CAD8164625.1"/>
    </source>
</evidence>
<name>A0A8S1UJJ0_9CILI</name>
<gene>
    <name evidence="1" type="ORF">PPENT_87.1.T0410127</name>
</gene>
<evidence type="ECO:0000313" key="2">
    <source>
        <dbReference type="Proteomes" id="UP000689195"/>
    </source>
</evidence>
<sequence length="52" mass="6593">MFYFNTHNIWMSEISHIFKEKFNSINQNKLRIVFFYFITRLFQIIKEIQRNC</sequence>